<dbReference type="Proteomes" id="UP001652641">
    <property type="component" value="Chromosome 12"/>
</dbReference>
<keyword evidence="1" id="KW-1185">Reference proteome</keyword>
<reference evidence="2" key="1">
    <citation type="submission" date="2025-08" db="UniProtKB">
        <authorList>
            <consortium name="RefSeq"/>
        </authorList>
    </citation>
    <scope>IDENTIFICATION</scope>
    <source>
        <tissue evidence="2">Cell line</tissue>
    </source>
</reference>
<evidence type="ECO:0000313" key="1">
    <source>
        <dbReference type="Proteomes" id="UP001652641"/>
    </source>
</evidence>
<gene>
    <name evidence="2" type="primary">LOC112923028</name>
</gene>
<sequence length="116" mass="12756">MYNEQYTFVSDDTPENMGTQELLNALIEDAGFRIQHMEEKPILRRCALLSGGGGVDHCPSSPDHHGPLPKWELDDGESLTHLPCSSDKIKICPCVPWGQGACLPHRIPFLTGTASK</sequence>
<dbReference type="GeneID" id="112923028"/>
<organism evidence="1 2">
    <name type="scientific">Vulpes vulpes</name>
    <name type="common">Red fox</name>
    <dbReference type="NCBI Taxonomy" id="9627"/>
    <lineage>
        <taxon>Eukaryota</taxon>
        <taxon>Metazoa</taxon>
        <taxon>Chordata</taxon>
        <taxon>Craniata</taxon>
        <taxon>Vertebrata</taxon>
        <taxon>Euteleostomi</taxon>
        <taxon>Mammalia</taxon>
        <taxon>Eutheria</taxon>
        <taxon>Laurasiatheria</taxon>
        <taxon>Carnivora</taxon>
        <taxon>Caniformia</taxon>
        <taxon>Canidae</taxon>
        <taxon>Vulpes</taxon>
    </lineage>
</organism>
<dbReference type="RefSeq" id="XP_072583928.1">
    <property type="nucleotide sequence ID" value="XM_072727827.1"/>
</dbReference>
<protein>
    <submittedName>
        <fullName evidence="2">Phospholipid-transporting ATPase ABCA1-like isoform X1</fullName>
    </submittedName>
</protein>
<name>A0ABM4Y0W0_VULVU</name>
<evidence type="ECO:0000313" key="2">
    <source>
        <dbReference type="RefSeq" id="XP_072583928.1"/>
    </source>
</evidence>
<accession>A0ABM4Y0W0</accession>
<proteinExistence type="predicted"/>